<evidence type="ECO:0000313" key="3">
    <source>
        <dbReference type="Proteomes" id="UP000831327"/>
    </source>
</evidence>
<protein>
    <submittedName>
        <fullName evidence="2">GMP synthase</fullName>
    </submittedName>
</protein>
<evidence type="ECO:0000313" key="2">
    <source>
        <dbReference type="EMBL" id="BDG71438.1"/>
    </source>
</evidence>
<dbReference type="CDD" id="cd01741">
    <property type="entry name" value="GATase1_1"/>
    <property type="match status" value="1"/>
</dbReference>
<dbReference type="Proteomes" id="UP000831327">
    <property type="component" value="Chromosome"/>
</dbReference>
<name>A0ABM7Y0X4_9PROT</name>
<dbReference type="PANTHER" id="PTHR42695">
    <property type="entry name" value="GLUTAMINE AMIDOTRANSFERASE YLR126C-RELATED"/>
    <property type="match status" value="1"/>
</dbReference>
<dbReference type="EMBL" id="AP025637">
    <property type="protein sequence ID" value="BDG71438.1"/>
    <property type="molecule type" value="Genomic_DNA"/>
</dbReference>
<dbReference type="Gene3D" id="3.40.50.880">
    <property type="match status" value="1"/>
</dbReference>
<feature type="domain" description="Glutamine amidotransferase" evidence="1">
    <location>
        <begin position="50"/>
        <end position="181"/>
    </location>
</feature>
<organism evidence="2 3">
    <name type="scientific">Roseomonas fluvialis</name>
    <dbReference type="NCBI Taxonomy" id="1750527"/>
    <lineage>
        <taxon>Bacteria</taxon>
        <taxon>Pseudomonadati</taxon>
        <taxon>Pseudomonadota</taxon>
        <taxon>Alphaproteobacteria</taxon>
        <taxon>Acetobacterales</taxon>
        <taxon>Roseomonadaceae</taxon>
        <taxon>Roseomonas</taxon>
    </lineage>
</organism>
<dbReference type="InterPro" id="IPR029062">
    <property type="entry name" value="Class_I_gatase-like"/>
</dbReference>
<dbReference type="PROSITE" id="PS51273">
    <property type="entry name" value="GATASE_TYPE_1"/>
    <property type="match status" value="1"/>
</dbReference>
<sequence>MKVGILECGVPPESVGARHGSYAAMVRRMLGPGHDAQVFATLQGVLPAAAEACDAYVVTGSPAGVMDDLPWIPPLLDFLRDARGRARLVGLCFGHQAMAAAFGGRVQKSPRGWGLGLHGYDVVARAAWMDDATTIRAPAFHQDQVVAAPPGARLLLASAFTPLAALDYGDAVSFQFHPEFTVPYAVALTEALQDRFGAHAAPALASYAGPDDVARVQGWIGRFLDGG</sequence>
<evidence type="ECO:0000259" key="1">
    <source>
        <dbReference type="Pfam" id="PF00117"/>
    </source>
</evidence>
<gene>
    <name evidence="2" type="ORF">Rmf_13670</name>
</gene>
<dbReference type="InterPro" id="IPR044992">
    <property type="entry name" value="ChyE-like"/>
</dbReference>
<proteinExistence type="predicted"/>
<dbReference type="SUPFAM" id="SSF52317">
    <property type="entry name" value="Class I glutamine amidotransferase-like"/>
    <property type="match status" value="1"/>
</dbReference>
<accession>A0ABM7Y0X4</accession>
<dbReference type="RefSeq" id="WP_244458713.1">
    <property type="nucleotide sequence ID" value="NZ_AP025637.1"/>
</dbReference>
<keyword evidence="3" id="KW-1185">Reference proteome</keyword>
<dbReference type="Pfam" id="PF00117">
    <property type="entry name" value="GATase"/>
    <property type="match status" value="1"/>
</dbReference>
<dbReference type="InterPro" id="IPR017926">
    <property type="entry name" value="GATASE"/>
</dbReference>
<dbReference type="PANTHER" id="PTHR42695:SF5">
    <property type="entry name" value="GLUTAMINE AMIDOTRANSFERASE YLR126C-RELATED"/>
    <property type="match status" value="1"/>
</dbReference>
<reference evidence="2 3" key="1">
    <citation type="journal article" date="2016" name="Microbes Environ.">
        <title>Phylogenetically diverse aerobic anoxygenic phototrophic bacteria isolated from epilithic biofilms in Tama river, Japan.</title>
        <authorList>
            <person name="Hirose S."/>
            <person name="Matsuura K."/>
            <person name="Haruta S."/>
        </authorList>
    </citation>
    <scope>NUCLEOTIDE SEQUENCE [LARGE SCALE GENOMIC DNA]</scope>
    <source>
        <strain evidence="2 3">S08</strain>
    </source>
</reference>